<dbReference type="AlphaFoldDB" id="A0A2Y9B1R6"/>
<dbReference type="PANTHER" id="PTHR42988">
    <property type="entry name" value="PHOSPHOHYDROLASE"/>
    <property type="match status" value="1"/>
</dbReference>
<evidence type="ECO:0000256" key="1">
    <source>
        <dbReference type="ARBA" id="ARBA00022723"/>
    </source>
</evidence>
<feature type="domain" description="Calcineurin-like phosphoesterase" evidence="5">
    <location>
        <begin position="2"/>
        <end position="196"/>
    </location>
</feature>
<proteinExistence type="inferred from homology"/>
<reference evidence="7 9" key="1">
    <citation type="submission" date="2016-10" db="EMBL/GenBank/DDBJ databases">
        <authorList>
            <person name="Cai Z."/>
        </authorList>
    </citation>
    <scope>NUCLEOTIDE SEQUENCE [LARGE SCALE GENOMIC DNA]</scope>
    <source>
        <strain evidence="7 9">DSM 25227</strain>
    </source>
</reference>
<accession>A0A2Y9B1R6</accession>
<dbReference type="Proteomes" id="UP000245839">
    <property type="component" value="Unassembled WGS sequence"/>
</dbReference>
<keyword evidence="3" id="KW-0408">Iron</keyword>
<evidence type="ECO:0000313" key="9">
    <source>
        <dbReference type="Proteomes" id="UP000251571"/>
    </source>
</evidence>
<dbReference type="Gene3D" id="3.60.21.40">
    <property type="entry name" value="GpdQ, catalytic alpha/beta sandwich domain"/>
    <property type="match status" value="1"/>
</dbReference>
<evidence type="ECO:0000256" key="2">
    <source>
        <dbReference type="ARBA" id="ARBA00022801"/>
    </source>
</evidence>
<dbReference type="SUPFAM" id="SSF56300">
    <property type="entry name" value="Metallo-dependent phosphatases"/>
    <property type="match status" value="1"/>
</dbReference>
<dbReference type="CDD" id="cd07402">
    <property type="entry name" value="MPP_GpdQ"/>
    <property type="match status" value="1"/>
</dbReference>
<keyword evidence="2" id="KW-0378">Hydrolase</keyword>
<dbReference type="Proteomes" id="UP000251571">
    <property type="component" value="Unassembled WGS sequence"/>
</dbReference>
<dbReference type="InterPro" id="IPR026575">
    <property type="entry name" value="GpdQ/CpdA-like"/>
</dbReference>
<dbReference type="GO" id="GO:0004112">
    <property type="term" value="F:cyclic-nucleotide phosphodiesterase activity"/>
    <property type="evidence" value="ECO:0007669"/>
    <property type="project" value="InterPro"/>
</dbReference>
<evidence type="ECO:0000313" key="7">
    <source>
        <dbReference type="EMBL" id="SSA50366.1"/>
    </source>
</evidence>
<evidence type="ECO:0000313" key="8">
    <source>
        <dbReference type="Proteomes" id="UP000245839"/>
    </source>
</evidence>
<keyword evidence="1" id="KW-0479">Metal-binding</keyword>
<evidence type="ECO:0000259" key="5">
    <source>
        <dbReference type="Pfam" id="PF00149"/>
    </source>
</evidence>
<dbReference type="GO" id="GO:0046872">
    <property type="term" value="F:metal ion binding"/>
    <property type="evidence" value="ECO:0007669"/>
    <property type="project" value="UniProtKB-KW"/>
</dbReference>
<dbReference type="InterPro" id="IPR029052">
    <property type="entry name" value="Metallo-depent_PP-like"/>
</dbReference>
<dbReference type="InterPro" id="IPR042281">
    <property type="entry name" value="GpdQ_beta-strand"/>
</dbReference>
<dbReference type="OrthoDB" id="651281at2"/>
<dbReference type="InterPro" id="IPR042283">
    <property type="entry name" value="GpdQ_catalytic"/>
</dbReference>
<dbReference type="Pfam" id="PF00149">
    <property type="entry name" value="Metallophos"/>
    <property type="match status" value="1"/>
</dbReference>
<comment type="similarity">
    <text evidence="4">Belongs to the cyclic nucleotide phosphodiesterase class-III family.</text>
</comment>
<reference evidence="6 8" key="2">
    <citation type="submission" date="2018-03" db="EMBL/GenBank/DDBJ databases">
        <title>Genomic Encyclopedia of Archaeal and Bacterial Type Strains, Phase II (KMG-II): from individual species to whole genera.</title>
        <authorList>
            <person name="Goeker M."/>
        </authorList>
    </citation>
    <scope>NUCLEOTIDE SEQUENCE [LARGE SCALE GENOMIC DNA]</scope>
    <source>
        <strain evidence="6 8">DSM 25227</strain>
    </source>
</reference>
<dbReference type="RefSeq" id="WP_109565908.1">
    <property type="nucleotide sequence ID" value="NZ_QGDJ01000013.1"/>
</dbReference>
<evidence type="ECO:0000256" key="4">
    <source>
        <dbReference type="ARBA" id="ARBA00025742"/>
    </source>
</evidence>
<dbReference type="Gene3D" id="3.30.750.180">
    <property type="entry name" value="GpdQ, beta-strand dimerisation domain"/>
    <property type="match status" value="1"/>
</dbReference>
<dbReference type="InterPro" id="IPR004843">
    <property type="entry name" value="Calcineurin-like_PHP"/>
</dbReference>
<dbReference type="EMBL" id="UETC01000013">
    <property type="protein sequence ID" value="SSA50366.1"/>
    <property type="molecule type" value="Genomic_DNA"/>
</dbReference>
<protein>
    <submittedName>
        <fullName evidence="7">3',5'-cyclic AMP phosphodiesterase CpdA</fullName>
    </submittedName>
</protein>
<keyword evidence="8" id="KW-1185">Reference proteome</keyword>
<organism evidence="7 9">
    <name type="scientific">Jannaschia seohaensis</name>
    <dbReference type="NCBI Taxonomy" id="475081"/>
    <lineage>
        <taxon>Bacteria</taxon>
        <taxon>Pseudomonadati</taxon>
        <taxon>Pseudomonadota</taxon>
        <taxon>Alphaproteobacteria</taxon>
        <taxon>Rhodobacterales</taxon>
        <taxon>Roseobacteraceae</taxon>
        <taxon>Jannaschia</taxon>
    </lineage>
</organism>
<evidence type="ECO:0000256" key="3">
    <source>
        <dbReference type="ARBA" id="ARBA00023004"/>
    </source>
</evidence>
<dbReference type="EMBL" id="QGDJ01000013">
    <property type="protein sequence ID" value="PWJ13853.1"/>
    <property type="molecule type" value="Genomic_DNA"/>
</dbReference>
<dbReference type="InterPro" id="IPR050884">
    <property type="entry name" value="CNP_phosphodiesterase-III"/>
</dbReference>
<sequence>MIIAHISDLHVTAPGTLYQDCVASNDMAKAAIRALRGLSPAPALVLCTGDVTEHGTDSEYALARDILNEIEAPCFVLPGNHDVREPFRRAFDHLGYLPGEGPLHYAQVCQGVHIVHLDSTVPGAHHGAIDEDGLAWLDRTLSSHPNSPTFVITHHHPVVSGIVELDAYINRSGPEIAAVLERHPQVLRLLFGHVHRHMSFTYGGTLAMACPSTASQIALRLGAADKSMSLMEPPGLLLHHLHDDGTVISHLKPIGDFGPYLDFF</sequence>
<name>A0A2Y9B1R6_9RHOB</name>
<dbReference type="PANTHER" id="PTHR42988:SF2">
    <property type="entry name" value="CYCLIC NUCLEOTIDE PHOSPHODIESTERASE CBUA0032-RELATED"/>
    <property type="match status" value="1"/>
</dbReference>
<gene>
    <name evidence="6" type="ORF">BCF38_11384</name>
    <name evidence="7" type="ORF">SAMN05421539_11384</name>
</gene>
<evidence type="ECO:0000313" key="6">
    <source>
        <dbReference type="EMBL" id="PWJ13853.1"/>
    </source>
</evidence>